<name>A0ABY8B4Q0_9BACL</name>
<reference evidence="1 2" key="1">
    <citation type="submission" date="2022-10" db="EMBL/GenBank/DDBJ databases">
        <title>Complete genome sequence of Exiguobacterium profundum TSS-3 isolated from an extremely saline-alkaline spring located in Ixtapa, Chiapas-Mexico.</title>
        <authorList>
            <person name="Rincon-Rosales R."/>
            <person name="Rogel M.A."/>
            <person name="Rincon-Molina C.I."/>
            <person name="Guerrero G."/>
            <person name="Manzano-Gomez L.A."/>
            <person name="Lopez-Lopez A."/>
            <person name="Rincon Molina F.A."/>
            <person name="Martinez-Romero E."/>
        </authorList>
    </citation>
    <scope>NUCLEOTIDE SEQUENCE [LARGE SCALE GENOMIC DNA]</scope>
    <source>
        <strain evidence="1 2">TSS-3</strain>
    </source>
</reference>
<dbReference type="EMBL" id="CP109617">
    <property type="protein sequence ID" value="WED56146.1"/>
    <property type="molecule type" value="Genomic_DNA"/>
</dbReference>
<organism evidence="1 2">
    <name type="scientific">Exiguobacterium profundum</name>
    <dbReference type="NCBI Taxonomy" id="307643"/>
    <lineage>
        <taxon>Bacteria</taxon>
        <taxon>Bacillati</taxon>
        <taxon>Bacillota</taxon>
        <taxon>Bacilli</taxon>
        <taxon>Bacillales</taxon>
        <taxon>Bacillales Family XII. Incertae Sedis</taxon>
        <taxon>Exiguobacterium</taxon>
    </lineage>
</organism>
<sequence length="295" mass="34053">MDYTALYPFTVQCSRCDRAWSFSEDELQSVDLTCQDPDCGYTFNVYEGLKTGLKTVDGIFGNTFLANGMHNLMIDVKIGFTTYFKLPQSTMKVYDVMLIPVRDSFKAGVVDITTDGFLIYTSLEESGDTTLFGKTTPLYVIVKSKIIDYDLPWLHLLQYSLDQFIQKNYLTCILLSEITFENFLDTMLRHRYINIGLDEDTVGRILVSTNLPNKVNPLFYNMYGIKLSDSPYWKKWEKKVLKWRNDIAHGAKTSATEDEARFAYETIIDSMFYLIEGIDNYLRANGEPRGLFYKI</sequence>
<evidence type="ECO:0000313" key="2">
    <source>
        <dbReference type="Proteomes" id="UP001219957"/>
    </source>
</evidence>
<evidence type="ECO:0008006" key="3">
    <source>
        <dbReference type="Google" id="ProtNLM"/>
    </source>
</evidence>
<protein>
    <recommendedName>
        <fullName evidence="3">Apea-like HEPN domain-containing protein</fullName>
    </recommendedName>
</protein>
<dbReference type="RefSeq" id="WP_275060455.1">
    <property type="nucleotide sequence ID" value="NZ_CP109617.1"/>
</dbReference>
<proteinExistence type="predicted"/>
<keyword evidence="2" id="KW-1185">Reference proteome</keyword>
<gene>
    <name evidence="1" type="ORF">OE059_04620</name>
</gene>
<dbReference type="Proteomes" id="UP001219957">
    <property type="component" value="Chromosome"/>
</dbReference>
<evidence type="ECO:0000313" key="1">
    <source>
        <dbReference type="EMBL" id="WED56146.1"/>
    </source>
</evidence>
<accession>A0ABY8B4Q0</accession>